<sequence length="73" mass="8245">MARIARHLRCNFLWLVAKPDIDYLIQVLVVSVSLCLFTFSAGHLLAKLFRLDHSSRVALLYGLACGIRVLGWC</sequence>
<evidence type="ECO:0000256" key="1">
    <source>
        <dbReference type="SAM" id="Phobius"/>
    </source>
</evidence>
<proteinExistence type="predicted"/>
<dbReference type="EMBL" id="CP036432">
    <property type="protein sequence ID" value="QDV85843.1"/>
    <property type="molecule type" value="Genomic_DNA"/>
</dbReference>
<dbReference type="RefSeq" id="WP_145216118.1">
    <property type="nucleotide sequence ID" value="NZ_CP036432.1"/>
</dbReference>
<feature type="transmembrane region" description="Helical" evidence="1">
    <location>
        <begin position="23"/>
        <end position="46"/>
    </location>
</feature>
<keyword evidence="3" id="KW-1185">Reference proteome</keyword>
<protein>
    <submittedName>
        <fullName evidence="2">Uncharacterized protein</fullName>
    </submittedName>
</protein>
<reference evidence="2 3" key="1">
    <citation type="submission" date="2019-02" db="EMBL/GenBank/DDBJ databases">
        <title>Deep-cultivation of Planctomycetes and their phenomic and genomic characterization uncovers novel biology.</title>
        <authorList>
            <person name="Wiegand S."/>
            <person name="Jogler M."/>
            <person name="Boedeker C."/>
            <person name="Pinto D."/>
            <person name="Vollmers J."/>
            <person name="Rivas-Marin E."/>
            <person name="Kohn T."/>
            <person name="Peeters S.H."/>
            <person name="Heuer A."/>
            <person name="Rast P."/>
            <person name="Oberbeckmann S."/>
            <person name="Bunk B."/>
            <person name="Jeske O."/>
            <person name="Meyerdierks A."/>
            <person name="Storesund J.E."/>
            <person name="Kallscheuer N."/>
            <person name="Luecker S."/>
            <person name="Lage O.M."/>
            <person name="Pohl T."/>
            <person name="Merkel B.J."/>
            <person name="Hornburger P."/>
            <person name="Mueller R.-W."/>
            <person name="Bruemmer F."/>
            <person name="Labrenz M."/>
            <person name="Spormann A.M."/>
            <person name="Op den Camp H."/>
            <person name="Overmann J."/>
            <person name="Amann R."/>
            <person name="Jetten M.S.M."/>
            <person name="Mascher T."/>
            <person name="Medema M.H."/>
            <person name="Devos D.P."/>
            <person name="Kaster A.-K."/>
            <person name="Ovreas L."/>
            <person name="Rohde M."/>
            <person name="Galperin M.Y."/>
            <person name="Jogler C."/>
        </authorList>
    </citation>
    <scope>NUCLEOTIDE SEQUENCE [LARGE SCALE GENOMIC DNA]</scope>
    <source>
        <strain evidence="2 3">TBK1r</strain>
    </source>
</reference>
<dbReference type="Proteomes" id="UP000318081">
    <property type="component" value="Chromosome"/>
</dbReference>
<keyword evidence="1" id="KW-0472">Membrane</keyword>
<gene>
    <name evidence="2" type="ORF">TBK1r_48590</name>
</gene>
<evidence type="ECO:0000313" key="3">
    <source>
        <dbReference type="Proteomes" id="UP000318081"/>
    </source>
</evidence>
<accession>A0ABX5XUY3</accession>
<name>A0ABX5XUY3_9BACT</name>
<keyword evidence="1" id="KW-0812">Transmembrane</keyword>
<keyword evidence="1" id="KW-1133">Transmembrane helix</keyword>
<evidence type="ECO:0000313" key="2">
    <source>
        <dbReference type="EMBL" id="QDV85843.1"/>
    </source>
</evidence>
<organism evidence="2 3">
    <name type="scientific">Stieleria magnilauensis</name>
    <dbReference type="NCBI Taxonomy" id="2527963"/>
    <lineage>
        <taxon>Bacteria</taxon>
        <taxon>Pseudomonadati</taxon>
        <taxon>Planctomycetota</taxon>
        <taxon>Planctomycetia</taxon>
        <taxon>Pirellulales</taxon>
        <taxon>Pirellulaceae</taxon>
        <taxon>Stieleria</taxon>
    </lineage>
</organism>